<proteinExistence type="predicted"/>
<comment type="caution">
    <text evidence="2">The sequence shown here is derived from an EMBL/GenBank/DDBJ whole genome shotgun (WGS) entry which is preliminary data.</text>
</comment>
<accession>Q1YMA5</accession>
<feature type="region of interest" description="Disordered" evidence="1">
    <location>
        <begin position="134"/>
        <end position="157"/>
    </location>
</feature>
<gene>
    <name evidence="2" type="ORF">SI859A1_02292</name>
</gene>
<reference evidence="2 3" key="1">
    <citation type="journal article" date="2008" name="Appl. Environ. Microbiol.">
        <title>Genomic insights into Mn(II) oxidation by the marine alphaproteobacterium Aurantimonas sp. strain SI85-9A1.</title>
        <authorList>
            <person name="Dick G.J."/>
            <person name="Podell S."/>
            <person name="Johnson H.A."/>
            <person name="Rivera-Espinoza Y."/>
            <person name="Bernier-Latmani R."/>
            <person name="McCarthy J.K."/>
            <person name="Torpey J.W."/>
            <person name="Clement B.G."/>
            <person name="Gaasterland T."/>
            <person name="Tebo B.M."/>
        </authorList>
    </citation>
    <scope>NUCLEOTIDE SEQUENCE [LARGE SCALE GENOMIC DNA]</scope>
    <source>
        <strain evidence="2 3">SI85-9A1</strain>
    </source>
</reference>
<dbReference type="BioCyc" id="AURANTIMONAS:SI859A1_02292-MONOMER"/>
<dbReference type="HOGENOM" id="CLU_1675883_0_0_5"/>
<dbReference type="EMBL" id="AAPJ01000001">
    <property type="protein sequence ID" value="EAS51476.1"/>
    <property type="molecule type" value="Genomic_DNA"/>
</dbReference>
<organism evidence="2 3">
    <name type="scientific">Aurantimonas manganoxydans (strain ATCC BAA-1229 / DSM 21871 / SI85-9A1)</name>
    <dbReference type="NCBI Taxonomy" id="287752"/>
    <lineage>
        <taxon>Bacteria</taxon>
        <taxon>Pseudomonadati</taxon>
        <taxon>Pseudomonadota</taxon>
        <taxon>Alphaproteobacteria</taxon>
        <taxon>Hyphomicrobiales</taxon>
        <taxon>Aurantimonadaceae</taxon>
        <taxon>Aurantimonas</taxon>
    </lineage>
</organism>
<dbReference type="AlphaFoldDB" id="Q1YMA5"/>
<dbReference type="Proteomes" id="UP000000321">
    <property type="component" value="Unassembled WGS sequence"/>
</dbReference>
<name>Q1YMA5_AURMS</name>
<evidence type="ECO:0000313" key="3">
    <source>
        <dbReference type="Proteomes" id="UP000000321"/>
    </source>
</evidence>
<protein>
    <submittedName>
        <fullName evidence="2">Uncharacterized protein</fullName>
    </submittedName>
</protein>
<evidence type="ECO:0000256" key="1">
    <source>
        <dbReference type="SAM" id="MobiDB-lite"/>
    </source>
</evidence>
<sequence length="157" mass="17927">MALRRFRSRSLPLRLHADADRNSEAERHRSAGLARRRAYPHRRHTAVPARRTPTVELVGQNSTERAGSRVADASQGVTAYASSPGTPRYLRIRRMPKKPYGVCRPRAELATLRSCPAHVEKGWRKLKMGWRQLALRKQERRKTKSATPPRSSPRGYP</sequence>
<keyword evidence="3" id="KW-1185">Reference proteome</keyword>
<evidence type="ECO:0000313" key="2">
    <source>
        <dbReference type="EMBL" id="EAS51476.1"/>
    </source>
</evidence>